<feature type="transmembrane region" description="Helical" evidence="1">
    <location>
        <begin position="72"/>
        <end position="94"/>
    </location>
</feature>
<dbReference type="RefSeq" id="WP_184203111.1">
    <property type="nucleotide sequence ID" value="NZ_BMOX01000105.1"/>
</dbReference>
<keyword evidence="3" id="KW-1185">Reference proteome</keyword>
<feature type="transmembrane region" description="Helical" evidence="1">
    <location>
        <begin position="114"/>
        <end position="136"/>
    </location>
</feature>
<evidence type="ECO:0000313" key="3">
    <source>
        <dbReference type="Proteomes" id="UP000538147"/>
    </source>
</evidence>
<feature type="transmembrane region" description="Helical" evidence="1">
    <location>
        <begin position="40"/>
        <end position="60"/>
    </location>
</feature>
<proteinExistence type="predicted"/>
<keyword evidence="1" id="KW-0472">Membrane</keyword>
<name>A0A841LCJ1_9SPHN</name>
<gene>
    <name evidence="2" type="ORF">FHS79_003633</name>
</gene>
<keyword evidence="1" id="KW-1133">Transmembrane helix</keyword>
<keyword evidence="1" id="KW-0812">Transmembrane</keyword>
<dbReference type="EMBL" id="JACIIV010000049">
    <property type="protein sequence ID" value="MBB6229431.1"/>
    <property type="molecule type" value="Genomic_DNA"/>
</dbReference>
<evidence type="ECO:0000313" key="2">
    <source>
        <dbReference type="EMBL" id="MBB6229431.1"/>
    </source>
</evidence>
<evidence type="ECO:0000256" key="1">
    <source>
        <dbReference type="SAM" id="Phobius"/>
    </source>
</evidence>
<organism evidence="2 3">
    <name type="scientific">Polymorphobacter multimanifer</name>
    <dbReference type="NCBI Taxonomy" id="1070431"/>
    <lineage>
        <taxon>Bacteria</taxon>
        <taxon>Pseudomonadati</taxon>
        <taxon>Pseudomonadota</taxon>
        <taxon>Alphaproteobacteria</taxon>
        <taxon>Sphingomonadales</taxon>
        <taxon>Sphingosinicellaceae</taxon>
        <taxon>Polymorphobacter</taxon>
    </lineage>
</organism>
<feature type="transmembrane region" description="Helical" evidence="1">
    <location>
        <begin position="148"/>
        <end position="166"/>
    </location>
</feature>
<feature type="transmembrane region" description="Helical" evidence="1">
    <location>
        <begin position="172"/>
        <end position="190"/>
    </location>
</feature>
<sequence>MQPFEYVVGLVSILLGLALTELASSLHKLLRARARVRWDWQAPAAAVALVLVVLDLWWGVRQLELIGLTMTIGLFLPLLTALLLFYLAAAAALPDDVPVEGVDVREYYTANARYFWLLFAGFVVVAKLHVGLVAYLQMTDTSQTAARLAKLLTPSLILALLAASLAFVRQTWWHFAVLSFLIVALLSSHMSRPLL</sequence>
<dbReference type="AlphaFoldDB" id="A0A841LCJ1"/>
<accession>A0A841LCJ1</accession>
<comment type="caution">
    <text evidence="2">The sequence shown here is derived from an EMBL/GenBank/DDBJ whole genome shotgun (WGS) entry which is preliminary data.</text>
</comment>
<dbReference type="Proteomes" id="UP000538147">
    <property type="component" value="Unassembled WGS sequence"/>
</dbReference>
<protein>
    <submittedName>
        <fullName evidence="2">Uncharacterized protein</fullName>
    </submittedName>
</protein>
<reference evidence="2 3" key="1">
    <citation type="submission" date="2020-08" db="EMBL/GenBank/DDBJ databases">
        <title>Genomic Encyclopedia of Type Strains, Phase IV (KMG-IV): sequencing the most valuable type-strain genomes for metagenomic binning, comparative biology and taxonomic classification.</title>
        <authorList>
            <person name="Goeker M."/>
        </authorList>
    </citation>
    <scope>NUCLEOTIDE SEQUENCE [LARGE SCALE GENOMIC DNA]</scope>
    <source>
        <strain evidence="2 3">DSM 102189</strain>
    </source>
</reference>